<dbReference type="SUPFAM" id="SSF50891">
    <property type="entry name" value="Cyclophilin-like"/>
    <property type="match status" value="1"/>
</dbReference>
<gene>
    <name evidence="7" type="ORF">H8S23_04715</name>
</gene>
<dbReference type="PRINTS" id="PR00153">
    <property type="entry name" value="CSAPPISMRASE"/>
</dbReference>
<dbReference type="Gene3D" id="2.40.100.10">
    <property type="entry name" value="Cyclophilin-like"/>
    <property type="match status" value="1"/>
</dbReference>
<evidence type="ECO:0000256" key="1">
    <source>
        <dbReference type="ARBA" id="ARBA00002388"/>
    </source>
</evidence>
<dbReference type="InterPro" id="IPR002130">
    <property type="entry name" value="Cyclophilin-type_PPIase_dom"/>
</dbReference>
<organism evidence="7 8">
    <name type="scientific">Anaerofilum hominis</name>
    <dbReference type="NCBI Taxonomy" id="2763016"/>
    <lineage>
        <taxon>Bacteria</taxon>
        <taxon>Bacillati</taxon>
        <taxon>Bacillota</taxon>
        <taxon>Clostridia</taxon>
        <taxon>Eubacteriales</taxon>
        <taxon>Oscillospiraceae</taxon>
        <taxon>Anaerofilum</taxon>
    </lineage>
</organism>
<dbReference type="PANTHER" id="PTHR45625:SF4">
    <property type="entry name" value="PEPTIDYLPROLYL ISOMERASE DOMAIN AND WD REPEAT-CONTAINING PROTEIN 1"/>
    <property type="match status" value="1"/>
</dbReference>
<dbReference type="InterPro" id="IPR044666">
    <property type="entry name" value="Cyclophilin_A-like"/>
</dbReference>
<dbReference type="EC" id="5.2.1.8" evidence="5"/>
<keyword evidence="4 5" id="KW-0413">Isomerase</keyword>
<feature type="domain" description="PPIase cyclophilin-type" evidence="6">
    <location>
        <begin position="1"/>
        <end position="175"/>
    </location>
</feature>
<dbReference type="PIRSF" id="PIRSF001467">
    <property type="entry name" value="Peptidylpro_ismrse"/>
    <property type="match status" value="1"/>
</dbReference>
<dbReference type="InterPro" id="IPR029000">
    <property type="entry name" value="Cyclophilin-like_dom_sf"/>
</dbReference>
<comment type="function">
    <text evidence="1 5">PPIases accelerate the folding of proteins. It catalyzes the cis-trans isomerization of proline imidic peptide bonds in oligopeptides.</text>
</comment>
<evidence type="ECO:0000259" key="6">
    <source>
        <dbReference type="PROSITE" id="PS50072"/>
    </source>
</evidence>
<protein>
    <recommendedName>
        <fullName evidence="5">Peptidyl-prolyl cis-trans isomerase</fullName>
        <shortName evidence="5">PPIase</shortName>
        <ecNumber evidence="5">5.2.1.8</ecNumber>
    </recommendedName>
</protein>
<evidence type="ECO:0000256" key="5">
    <source>
        <dbReference type="RuleBase" id="RU363019"/>
    </source>
</evidence>
<comment type="catalytic activity">
    <reaction evidence="5">
        <text>[protein]-peptidylproline (omega=180) = [protein]-peptidylproline (omega=0)</text>
        <dbReference type="Rhea" id="RHEA:16237"/>
        <dbReference type="Rhea" id="RHEA-COMP:10747"/>
        <dbReference type="Rhea" id="RHEA-COMP:10748"/>
        <dbReference type="ChEBI" id="CHEBI:83833"/>
        <dbReference type="ChEBI" id="CHEBI:83834"/>
        <dbReference type="EC" id="5.2.1.8"/>
    </reaction>
</comment>
<keyword evidence="3 5" id="KW-0697">Rotamase</keyword>
<dbReference type="PROSITE" id="PS50072">
    <property type="entry name" value="CSA_PPIASE_2"/>
    <property type="match status" value="1"/>
</dbReference>
<accession>A0A923I7Z0</accession>
<evidence type="ECO:0000313" key="7">
    <source>
        <dbReference type="EMBL" id="MBC5580799.1"/>
    </source>
</evidence>
<dbReference type="EMBL" id="JACONZ010000001">
    <property type="protein sequence ID" value="MBC5580799.1"/>
    <property type="molecule type" value="Genomic_DNA"/>
</dbReference>
<evidence type="ECO:0000256" key="4">
    <source>
        <dbReference type="ARBA" id="ARBA00023235"/>
    </source>
</evidence>
<reference evidence="7" key="1">
    <citation type="submission" date="2020-08" db="EMBL/GenBank/DDBJ databases">
        <title>Genome public.</title>
        <authorList>
            <person name="Liu C."/>
            <person name="Sun Q."/>
        </authorList>
    </citation>
    <scope>NUCLEOTIDE SEQUENCE</scope>
    <source>
        <strain evidence="7">BX8</strain>
    </source>
</reference>
<dbReference type="PANTHER" id="PTHR45625">
    <property type="entry name" value="PEPTIDYL-PROLYL CIS-TRANS ISOMERASE-RELATED"/>
    <property type="match status" value="1"/>
</dbReference>
<dbReference type="GO" id="GO:0003755">
    <property type="term" value="F:peptidyl-prolyl cis-trans isomerase activity"/>
    <property type="evidence" value="ECO:0007669"/>
    <property type="project" value="UniProtKB-UniRule"/>
</dbReference>
<dbReference type="AlphaFoldDB" id="A0A923I7Z0"/>
<dbReference type="InterPro" id="IPR020892">
    <property type="entry name" value="Cyclophilin-type_PPIase_CS"/>
</dbReference>
<evidence type="ECO:0000256" key="3">
    <source>
        <dbReference type="ARBA" id="ARBA00023110"/>
    </source>
</evidence>
<dbReference type="PROSITE" id="PS00170">
    <property type="entry name" value="CSA_PPIASE_1"/>
    <property type="match status" value="1"/>
</dbReference>
<dbReference type="GO" id="GO:0006457">
    <property type="term" value="P:protein folding"/>
    <property type="evidence" value="ECO:0007669"/>
    <property type="project" value="InterPro"/>
</dbReference>
<comment type="similarity">
    <text evidence="2 5">Belongs to the cyclophilin-type PPIase family.</text>
</comment>
<evidence type="ECO:0000256" key="2">
    <source>
        <dbReference type="ARBA" id="ARBA00007365"/>
    </source>
</evidence>
<dbReference type="Pfam" id="PF00160">
    <property type="entry name" value="Pro_isomerase"/>
    <property type="match status" value="1"/>
</dbReference>
<evidence type="ECO:0000313" key="8">
    <source>
        <dbReference type="Proteomes" id="UP000659630"/>
    </source>
</evidence>
<dbReference type="InterPro" id="IPR024936">
    <property type="entry name" value="Cyclophilin-type_PPIase"/>
</dbReference>
<sequence length="188" mass="19847">MGTIRAVLFPSIAPRAVENFVTHAQDGYYDGVTFHRVVKDFVIQGGDPTGTGMGGESIWGDPFADEFSDALHNYTGALSMANSGENTNGSQFFIVATPADSVSAKLGGQMEEAGWRSEVISAYQQAGGVPYLDHKHTVFGQVYSGMDVVEKIAGVDVEGENDKPKKDVVINSVTISTYDEAAASSAAG</sequence>
<comment type="caution">
    <text evidence="7">The sequence shown here is derived from an EMBL/GenBank/DDBJ whole genome shotgun (WGS) entry which is preliminary data.</text>
</comment>
<proteinExistence type="inferred from homology"/>
<keyword evidence="8" id="KW-1185">Reference proteome</keyword>
<name>A0A923I7Z0_9FIRM</name>
<dbReference type="Proteomes" id="UP000659630">
    <property type="component" value="Unassembled WGS sequence"/>
</dbReference>